<proteinExistence type="predicted"/>
<feature type="compositionally biased region" description="Basic and acidic residues" evidence="1">
    <location>
        <begin position="110"/>
        <end position="123"/>
    </location>
</feature>
<dbReference type="AlphaFoldDB" id="A0A3S1B6N7"/>
<evidence type="ECO:0000313" key="3">
    <source>
        <dbReference type="Proteomes" id="UP000271974"/>
    </source>
</evidence>
<evidence type="ECO:0008006" key="4">
    <source>
        <dbReference type="Google" id="ProtNLM"/>
    </source>
</evidence>
<feature type="compositionally biased region" description="Basic and acidic residues" evidence="1">
    <location>
        <begin position="199"/>
        <end position="227"/>
    </location>
</feature>
<comment type="caution">
    <text evidence="2">The sequence shown here is derived from an EMBL/GenBank/DDBJ whole genome shotgun (WGS) entry which is preliminary data.</text>
</comment>
<reference evidence="2 3" key="1">
    <citation type="submission" date="2019-01" db="EMBL/GenBank/DDBJ databases">
        <title>A draft genome assembly of the solar-powered sea slug Elysia chlorotica.</title>
        <authorList>
            <person name="Cai H."/>
            <person name="Li Q."/>
            <person name="Fang X."/>
            <person name="Li J."/>
            <person name="Curtis N.E."/>
            <person name="Altenburger A."/>
            <person name="Shibata T."/>
            <person name="Feng M."/>
            <person name="Maeda T."/>
            <person name="Schwartz J.A."/>
            <person name="Shigenobu S."/>
            <person name="Lundholm N."/>
            <person name="Nishiyama T."/>
            <person name="Yang H."/>
            <person name="Hasebe M."/>
            <person name="Li S."/>
            <person name="Pierce S.K."/>
            <person name="Wang J."/>
        </authorList>
    </citation>
    <scope>NUCLEOTIDE SEQUENCE [LARGE SCALE GENOMIC DNA]</scope>
    <source>
        <strain evidence="2">EC2010</strain>
        <tissue evidence="2">Whole organism of an adult</tissue>
    </source>
</reference>
<dbReference type="EMBL" id="RQTK01000587">
    <property type="protein sequence ID" value="RUS77348.1"/>
    <property type="molecule type" value="Genomic_DNA"/>
</dbReference>
<dbReference type="STRING" id="188477.A0A3S1B6N7"/>
<evidence type="ECO:0000256" key="1">
    <source>
        <dbReference type="SAM" id="MobiDB-lite"/>
    </source>
</evidence>
<gene>
    <name evidence="2" type="ORF">EGW08_014885</name>
</gene>
<evidence type="ECO:0000313" key="2">
    <source>
        <dbReference type="EMBL" id="RUS77348.1"/>
    </source>
</evidence>
<dbReference type="OrthoDB" id="10053624at2759"/>
<feature type="region of interest" description="Disordered" evidence="1">
    <location>
        <begin position="192"/>
        <end position="380"/>
    </location>
</feature>
<protein>
    <recommendedName>
        <fullName evidence="4">CUE domain-containing protein</fullName>
    </recommendedName>
</protein>
<feature type="compositionally biased region" description="Basic and acidic residues" evidence="1">
    <location>
        <begin position="238"/>
        <end position="247"/>
    </location>
</feature>
<dbReference type="PANTHER" id="PTHR22529:SF1">
    <property type="entry name" value="EPITHELIAL-STROMAL INTERACTION PROTEIN 1"/>
    <property type="match status" value="1"/>
</dbReference>
<keyword evidence="3" id="KW-1185">Reference proteome</keyword>
<feature type="region of interest" description="Disordered" evidence="1">
    <location>
        <begin position="1"/>
        <end position="136"/>
    </location>
</feature>
<sequence length="421" mass="46429">MMSQTFTSRPSRISRGRGAGRGEPRGASTTSRSSQRDSVAQSIGTSVPINRSRSTPNSHANQGSRLTQPSLFSSRSPNQSRLATRGRGKMDYSQNPNSRPSGGANVGGRQNDEVQQRDVDRSEQSAGGFTVIPRNEQKWQKINQVAQKETAEYERFKQANKARSFNYVGTVGGGEFSQDQVRAKQAHEVRAAKFNRQMKQAEQREAARKAEEEAIEVKRADARRKAELNAQRNARVAPAEEVRRNREAFLAQFESKSPEKATASSPQSSPSPSKGTGQVRGNDYNDNAAKILTTSHSSPGRVFASPAKRQTPKIQQTVSAGRRHFNDSQNRFQQTHVKTEPQVFQNKKSPVRASGSQETESYGVKVEPSEGGDDQYGTSPYVTDEEIQILSSMYPDIDTDYLANLLEQMGSINGAIEALED</sequence>
<name>A0A3S1B6N7_ELYCH</name>
<dbReference type="Proteomes" id="UP000271974">
    <property type="component" value="Unassembled WGS sequence"/>
</dbReference>
<organism evidence="2 3">
    <name type="scientific">Elysia chlorotica</name>
    <name type="common">Eastern emerald elysia</name>
    <name type="synonym">Sea slug</name>
    <dbReference type="NCBI Taxonomy" id="188477"/>
    <lineage>
        <taxon>Eukaryota</taxon>
        <taxon>Metazoa</taxon>
        <taxon>Spiralia</taxon>
        <taxon>Lophotrochozoa</taxon>
        <taxon>Mollusca</taxon>
        <taxon>Gastropoda</taxon>
        <taxon>Heterobranchia</taxon>
        <taxon>Euthyneura</taxon>
        <taxon>Panpulmonata</taxon>
        <taxon>Sacoglossa</taxon>
        <taxon>Placobranchoidea</taxon>
        <taxon>Plakobranchidae</taxon>
        <taxon>Elysia</taxon>
    </lineage>
</organism>
<accession>A0A3S1B6N7</accession>
<feature type="compositionally biased region" description="Low complexity" evidence="1">
    <location>
        <begin position="260"/>
        <end position="277"/>
    </location>
</feature>
<dbReference type="InterPro" id="IPR026185">
    <property type="entry name" value="EPSTI1"/>
</dbReference>
<dbReference type="CDD" id="cd14279">
    <property type="entry name" value="CUE"/>
    <property type="match status" value="1"/>
</dbReference>
<feature type="compositionally biased region" description="Polar residues" evidence="1">
    <location>
        <begin position="327"/>
        <end position="360"/>
    </location>
</feature>
<feature type="compositionally biased region" description="Polar residues" evidence="1">
    <location>
        <begin position="28"/>
        <end position="82"/>
    </location>
</feature>
<dbReference type="PANTHER" id="PTHR22529">
    <property type="entry name" value="EPITHELIAL-STROMAL INTERACTION PROTEIN 1"/>
    <property type="match status" value="1"/>
</dbReference>